<dbReference type="EC" id="2.7.13.3" evidence="3"/>
<evidence type="ECO:0000256" key="10">
    <source>
        <dbReference type="ARBA" id="ARBA00023136"/>
    </source>
</evidence>
<comment type="subcellular location">
    <subcellularLocation>
        <location evidence="2">Membrane</location>
    </subcellularLocation>
</comment>
<evidence type="ECO:0000256" key="6">
    <source>
        <dbReference type="ARBA" id="ARBA00022692"/>
    </source>
</evidence>
<dbReference type="SMART" id="SM00387">
    <property type="entry name" value="HATPase_c"/>
    <property type="match status" value="1"/>
</dbReference>
<keyword evidence="17" id="KW-1185">Reference proteome</keyword>
<dbReference type="Gene3D" id="3.30.565.10">
    <property type="entry name" value="Histidine kinase-like ATPase, C-terminal domain"/>
    <property type="match status" value="1"/>
</dbReference>
<comment type="catalytic activity">
    <reaction evidence="1">
        <text>ATP + protein L-histidine = ADP + protein N-phospho-L-histidine.</text>
        <dbReference type="EC" id="2.7.13.3"/>
    </reaction>
</comment>
<sequence>MRSIQRSLSLGLAAVLVIVGLVLLQTSLWLFESGLQRSLETDLREETEGLLLAVVRGSDGMKLDTQRLNPRYQRAFSGHYFRIELPGRTWRSRSLWDASPDWPDATGLAPELLAGPQGQRLLAYTAHYRREGQPIVISVAQDYSPILDSFARVRLGGLGLVGVALLVFVLLQRYAVSLALRPLERARQQIAQLQQGQRQQLEGDVPLELQPLVEQINHLLQHTDETLKRSRNALGNLGHALKTPLAVLTSLLQREELAAHPELRAALAEQLGQIQQRVSRELGRARLAGEVLPGGHFDCDAELPALFDTLAAIHRPGLDLRWQAPPGCRLPWDREDMLELLGNLLDNACKWAAGQVRLSIARDERGYVLDVDDDGPGIPADRREQALARGGRLDENAQGHGLGLSIVGDIVAAWQGDWELAQGPLGGLRVRVVLPPPGRHLRPAG</sequence>
<dbReference type="GO" id="GO:0004673">
    <property type="term" value="F:protein histidine kinase activity"/>
    <property type="evidence" value="ECO:0007669"/>
    <property type="project" value="UniProtKB-EC"/>
</dbReference>
<evidence type="ECO:0000313" key="14">
    <source>
        <dbReference type="EMBL" id="AJE16690.1"/>
    </source>
</evidence>
<protein>
    <recommendedName>
        <fullName evidence="3">histidine kinase</fullName>
        <ecNumber evidence="3">2.7.13.3</ecNumber>
    </recommendedName>
</protein>
<dbReference type="RefSeq" id="WP_041107790.1">
    <property type="nucleotide sequence ID" value="NZ_CP007511.1"/>
</dbReference>
<dbReference type="Gene3D" id="1.10.287.130">
    <property type="match status" value="1"/>
</dbReference>
<organism evidence="14 16">
    <name type="scientific">Stutzerimonas balearica DSM 6083</name>
    <dbReference type="NCBI Taxonomy" id="1123016"/>
    <lineage>
        <taxon>Bacteria</taxon>
        <taxon>Pseudomonadati</taxon>
        <taxon>Pseudomonadota</taxon>
        <taxon>Gammaproteobacteria</taxon>
        <taxon>Pseudomonadales</taxon>
        <taxon>Pseudomonadaceae</taxon>
        <taxon>Stutzerimonas</taxon>
    </lineage>
</organism>
<dbReference type="EMBL" id="FNHO01000008">
    <property type="protein sequence ID" value="SDM74161.1"/>
    <property type="molecule type" value="Genomic_DNA"/>
</dbReference>
<feature type="domain" description="Histidine kinase" evidence="12">
    <location>
        <begin position="236"/>
        <end position="438"/>
    </location>
</feature>
<evidence type="ECO:0000259" key="13">
    <source>
        <dbReference type="PROSITE" id="PS50885"/>
    </source>
</evidence>
<dbReference type="PRINTS" id="PR00344">
    <property type="entry name" value="BCTRLSENSOR"/>
</dbReference>
<dbReference type="PROSITE" id="PS50109">
    <property type="entry name" value="HIS_KIN"/>
    <property type="match status" value="1"/>
</dbReference>
<dbReference type="PANTHER" id="PTHR45436:SF5">
    <property type="entry name" value="SENSOR HISTIDINE KINASE TRCS"/>
    <property type="match status" value="1"/>
</dbReference>
<dbReference type="EMBL" id="CP007511">
    <property type="protein sequence ID" value="AJE16690.1"/>
    <property type="molecule type" value="Genomic_DNA"/>
</dbReference>
<evidence type="ECO:0000256" key="7">
    <source>
        <dbReference type="ARBA" id="ARBA00022777"/>
    </source>
</evidence>
<gene>
    <name evidence="14" type="ORF">CL52_17205</name>
    <name evidence="15" type="ORF">SAMN05660875_108100</name>
</gene>
<dbReference type="GO" id="GO:0000160">
    <property type="term" value="P:phosphorelay signal transduction system"/>
    <property type="evidence" value="ECO:0007669"/>
    <property type="project" value="UniProtKB-KW"/>
</dbReference>
<evidence type="ECO:0000256" key="2">
    <source>
        <dbReference type="ARBA" id="ARBA00004370"/>
    </source>
</evidence>
<reference evidence="16" key="1">
    <citation type="submission" date="2014-03" db="EMBL/GenBank/DDBJ databases">
        <title>Complete genome of Pseudomonas balearica DSM 6083T, a sewage water isolate from an enrichment with 2-methylnaphthalene.</title>
        <authorList>
            <person name="Salva-Serra F."/>
            <person name="Jaen-Luchoro D."/>
            <person name="Busquets A."/>
            <person name="Pena A."/>
            <person name="Gomila M."/>
            <person name="Bosch R."/>
            <person name="Nogales B."/>
            <person name="Garcia-Valdes E."/>
            <person name="Lalucat J."/>
            <person name="Bennasar A."/>
        </authorList>
    </citation>
    <scope>NUCLEOTIDE SEQUENCE [LARGE SCALE GENOMIC DNA]</scope>
    <source>
        <strain evidence="16">DSM 6083</strain>
    </source>
</reference>
<dbReference type="Proteomes" id="UP000031271">
    <property type="component" value="Chromosome"/>
</dbReference>
<keyword evidence="8 11" id="KW-1133">Transmembrane helix</keyword>
<evidence type="ECO:0000256" key="11">
    <source>
        <dbReference type="SAM" id="Phobius"/>
    </source>
</evidence>
<dbReference type="Pfam" id="PF02518">
    <property type="entry name" value="HATPase_c"/>
    <property type="match status" value="1"/>
</dbReference>
<proteinExistence type="predicted"/>
<dbReference type="Proteomes" id="UP000182276">
    <property type="component" value="Unassembled WGS sequence"/>
</dbReference>
<evidence type="ECO:0000256" key="5">
    <source>
        <dbReference type="ARBA" id="ARBA00022679"/>
    </source>
</evidence>
<feature type="transmembrane region" description="Helical" evidence="11">
    <location>
        <begin position="12"/>
        <end position="31"/>
    </location>
</feature>
<dbReference type="GO" id="GO:0005886">
    <property type="term" value="C:plasma membrane"/>
    <property type="evidence" value="ECO:0007669"/>
    <property type="project" value="TreeGrafter"/>
</dbReference>
<dbReference type="InterPro" id="IPR003594">
    <property type="entry name" value="HATPase_dom"/>
</dbReference>
<evidence type="ECO:0000256" key="3">
    <source>
        <dbReference type="ARBA" id="ARBA00012438"/>
    </source>
</evidence>
<evidence type="ECO:0000313" key="17">
    <source>
        <dbReference type="Proteomes" id="UP000182276"/>
    </source>
</evidence>
<dbReference type="SUPFAM" id="SSF55874">
    <property type="entry name" value="ATPase domain of HSP90 chaperone/DNA topoisomerase II/histidine kinase"/>
    <property type="match status" value="1"/>
</dbReference>
<evidence type="ECO:0000256" key="9">
    <source>
        <dbReference type="ARBA" id="ARBA00023012"/>
    </source>
</evidence>
<dbReference type="PANTHER" id="PTHR45436">
    <property type="entry name" value="SENSOR HISTIDINE KINASE YKOH"/>
    <property type="match status" value="1"/>
</dbReference>
<feature type="domain" description="HAMP" evidence="13">
    <location>
        <begin position="177"/>
        <end position="228"/>
    </location>
</feature>
<keyword evidence="10 11" id="KW-0472">Membrane</keyword>
<accession>A0A8D4C453</accession>
<evidence type="ECO:0000313" key="16">
    <source>
        <dbReference type="Proteomes" id="UP000031271"/>
    </source>
</evidence>
<dbReference type="KEGG" id="pbm:CL52_17205"/>
<reference evidence="15 17" key="2">
    <citation type="submission" date="2016-10" db="EMBL/GenBank/DDBJ databases">
        <authorList>
            <person name="Varghese N."/>
            <person name="Submissions S."/>
        </authorList>
    </citation>
    <scope>NUCLEOTIDE SEQUENCE [LARGE SCALE GENOMIC DNA]</scope>
    <source>
        <strain evidence="15 17">DSM 6083</strain>
    </source>
</reference>
<evidence type="ECO:0000259" key="12">
    <source>
        <dbReference type="PROSITE" id="PS50109"/>
    </source>
</evidence>
<keyword evidence="9" id="KW-0902">Two-component regulatory system</keyword>
<dbReference type="GeneID" id="77261621"/>
<evidence type="ECO:0000256" key="4">
    <source>
        <dbReference type="ARBA" id="ARBA00022553"/>
    </source>
</evidence>
<dbReference type="InterPro" id="IPR036890">
    <property type="entry name" value="HATPase_C_sf"/>
</dbReference>
<evidence type="ECO:0000256" key="1">
    <source>
        <dbReference type="ARBA" id="ARBA00000085"/>
    </source>
</evidence>
<dbReference type="PROSITE" id="PS50885">
    <property type="entry name" value="HAMP"/>
    <property type="match status" value="1"/>
</dbReference>
<keyword evidence="6 11" id="KW-0812">Transmembrane</keyword>
<dbReference type="InterPro" id="IPR003660">
    <property type="entry name" value="HAMP_dom"/>
</dbReference>
<keyword evidence="4" id="KW-0597">Phosphoprotein</keyword>
<keyword evidence="5" id="KW-0808">Transferase</keyword>
<dbReference type="InterPro" id="IPR050428">
    <property type="entry name" value="TCS_sensor_his_kinase"/>
</dbReference>
<reference evidence="14 16" key="3">
    <citation type="journal article" name="Genome Announc.">
        <title>Complete Genome Sequence of Pseudomonas balearica DSM 6083T.</title>
        <authorList>
            <person name="Bennasar-Figueras A."/>
            <person name="Salva-Serra F."/>
            <person name="Jaen-Luchoro D."/>
            <person name="Segui C."/>
            <person name="Aliaga F."/>
            <person name="Busquets A."/>
            <person name="Gomila M."/>
            <person name="Moore E.R."/>
            <person name="Lalucat J."/>
        </authorList>
    </citation>
    <scope>NUCLEOTIDE SEQUENCE [LARGE SCALE GENOMIC DNA]</scope>
    <source>
        <strain evidence="16">DSM 6083</strain>
        <strain evidence="14">DSM6083</strain>
    </source>
</reference>
<dbReference type="InterPro" id="IPR005467">
    <property type="entry name" value="His_kinase_dom"/>
</dbReference>
<dbReference type="AlphaFoldDB" id="A0A8D4C453"/>
<evidence type="ECO:0000313" key="15">
    <source>
        <dbReference type="EMBL" id="SDM74161.1"/>
    </source>
</evidence>
<dbReference type="InterPro" id="IPR004358">
    <property type="entry name" value="Sig_transdc_His_kin-like_C"/>
</dbReference>
<evidence type="ECO:0000256" key="8">
    <source>
        <dbReference type="ARBA" id="ARBA00022989"/>
    </source>
</evidence>
<keyword evidence="7 14" id="KW-0418">Kinase</keyword>
<name>A0A8D4C453_9GAMM</name>